<evidence type="ECO:0000259" key="1">
    <source>
        <dbReference type="Pfam" id="PF11738"/>
    </source>
</evidence>
<protein>
    <recommendedName>
        <fullName evidence="4">DUF3298/DUF4163 domain-containing protein</fullName>
    </recommendedName>
</protein>
<dbReference type="Gene3D" id="3.90.640.20">
    <property type="entry name" value="Heat-shock cognate protein, ATPase"/>
    <property type="match status" value="1"/>
</dbReference>
<dbReference type="EMBL" id="CACRSQ010000006">
    <property type="protein sequence ID" value="VYT16790.1"/>
    <property type="molecule type" value="Genomic_DNA"/>
</dbReference>
<organism evidence="3">
    <name type="scientific">Anaerostipes caccae</name>
    <dbReference type="NCBI Taxonomy" id="105841"/>
    <lineage>
        <taxon>Bacteria</taxon>
        <taxon>Bacillati</taxon>
        <taxon>Bacillota</taxon>
        <taxon>Clostridia</taxon>
        <taxon>Lachnospirales</taxon>
        <taxon>Lachnospiraceae</taxon>
        <taxon>Anaerostipes</taxon>
    </lineage>
</organism>
<dbReference type="AlphaFoldDB" id="A0A6N2UGH4"/>
<dbReference type="Pfam" id="PF11738">
    <property type="entry name" value="DUF3298"/>
    <property type="match status" value="1"/>
</dbReference>
<dbReference type="InterPro" id="IPR025303">
    <property type="entry name" value="PdaC"/>
</dbReference>
<evidence type="ECO:0000259" key="2">
    <source>
        <dbReference type="Pfam" id="PF13739"/>
    </source>
</evidence>
<feature type="domain" description="Deacetylase PdaC" evidence="2">
    <location>
        <begin position="20"/>
        <end position="115"/>
    </location>
</feature>
<feature type="domain" description="DUF3298" evidence="1">
    <location>
        <begin position="148"/>
        <end position="212"/>
    </location>
</feature>
<dbReference type="RefSeq" id="WP_022260849.1">
    <property type="nucleotide sequence ID" value="NZ_BAABRZ010000004.1"/>
</dbReference>
<proteinExistence type="predicted"/>
<evidence type="ECO:0000313" key="3">
    <source>
        <dbReference type="EMBL" id="VYT16790.1"/>
    </source>
</evidence>
<dbReference type="InterPro" id="IPR021729">
    <property type="entry name" value="DUF3298"/>
</dbReference>
<dbReference type="Pfam" id="PF13739">
    <property type="entry name" value="PdaC"/>
    <property type="match status" value="1"/>
</dbReference>
<name>A0A6N2UGH4_9FIRM</name>
<gene>
    <name evidence="3" type="ORF">ACLFYP115_01868</name>
</gene>
<evidence type="ECO:0008006" key="4">
    <source>
        <dbReference type="Google" id="ProtNLM"/>
    </source>
</evidence>
<dbReference type="Gene3D" id="3.30.565.40">
    <property type="entry name" value="Fervidobacterium nodosum Rt17-B1 like"/>
    <property type="match status" value="1"/>
</dbReference>
<dbReference type="GeneID" id="69470481"/>
<accession>A0A6N2UGH4</accession>
<reference evidence="3" key="1">
    <citation type="submission" date="2019-11" db="EMBL/GenBank/DDBJ databases">
        <authorList>
            <person name="Feng L."/>
        </authorList>
    </citation>
    <scope>NUCLEOTIDE SEQUENCE</scope>
    <source>
        <strain evidence="3">AcaccaeLFYP115</strain>
    </source>
</reference>
<dbReference type="InterPro" id="IPR037126">
    <property type="entry name" value="PdaC/RsiV-like_sf"/>
</dbReference>
<sequence length="221" mass="25627">MQKIHNKVLKDTMFYHDIPVLTYKINYPFFETTCSPPAACHINGYYALKAEKTEKNCRTDLYSQAVQAAQYIPENIPPFNSYEFLSDYHIVYNKGCIVSLYTDQYSYSGGAHGATVRSSDTWDFCMGRQINLTEFFPGVQGFPECLFRRIEKQIEDRLKESPATFFEDYSQLLRNNFHAENFYITPAGLVIYYQQYDIAPYASGIPEIVIPFRNSRSPEII</sequence>